<keyword evidence="8" id="KW-1185">Reference proteome</keyword>
<accession>A0ABM3ZUG6</accession>
<dbReference type="Pfam" id="PF00083">
    <property type="entry name" value="Sugar_tr"/>
    <property type="match status" value="1"/>
</dbReference>
<dbReference type="InterPro" id="IPR036259">
    <property type="entry name" value="MFS_trans_sf"/>
</dbReference>
<dbReference type="PANTHER" id="PTHR48021">
    <property type="match status" value="1"/>
</dbReference>
<feature type="transmembrane region" description="Helical" evidence="7">
    <location>
        <begin position="228"/>
        <end position="252"/>
    </location>
</feature>
<dbReference type="InterPro" id="IPR050549">
    <property type="entry name" value="MFS_Trehalose_Transporter"/>
</dbReference>
<keyword evidence="6 7" id="KW-0472">Membrane</keyword>
<feature type="transmembrane region" description="Helical" evidence="7">
    <location>
        <begin position="195"/>
        <end position="216"/>
    </location>
</feature>
<dbReference type="InterPro" id="IPR005828">
    <property type="entry name" value="MFS_sugar_transport-like"/>
</dbReference>
<evidence type="ECO:0000256" key="2">
    <source>
        <dbReference type="ARBA" id="ARBA00010992"/>
    </source>
</evidence>
<keyword evidence="3" id="KW-0762">Sugar transport</keyword>
<dbReference type="Gene3D" id="1.20.1250.20">
    <property type="entry name" value="MFS general substrate transporter like domains"/>
    <property type="match status" value="2"/>
</dbReference>
<dbReference type="SUPFAM" id="SSF103473">
    <property type="entry name" value="MFS general substrate transporter"/>
    <property type="match status" value="1"/>
</dbReference>
<evidence type="ECO:0000256" key="1">
    <source>
        <dbReference type="ARBA" id="ARBA00004370"/>
    </source>
</evidence>
<gene>
    <name evidence="9" type="primary">LOC107412046</name>
</gene>
<comment type="subcellular location">
    <subcellularLocation>
        <location evidence="1">Membrane</location>
    </subcellularLocation>
</comment>
<feature type="transmembrane region" description="Helical" evidence="7">
    <location>
        <begin position="103"/>
        <end position="121"/>
    </location>
</feature>
<comment type="similarity">
    <text evidence="2">Belongs to the major facilitator superfamily. Sugar transporter (TC 2.A.1.1) family.</text>
</comment>
<reference evidence="9" key="1">
    <citation type="submission" date="2025-08" db="UniProtKB">
        <authorList>
            <consortium name="RefSeq"/>
        </authorList>
    </citation>
    <scope>IDENTIFICATION</scope>
    <source>
        <tissue evidence="9">Seedling</tissue>
    </source>
</reference>
<keyword evidence="4 7" id="KW-0812">Transmembrane</keyword>
<feature type="transmembrane region" description="Helical" evidence="7">
    <location>
        <begin position="264"/>
        <end position="290"/>
    </location>
</feature>
<organism evidence="8 9">
    <name type="scientific">Ziziphus jujuba</name>
    <name type="common">Chinese jujube</name>
    <name type="synonym">Ziziphus sativa</name>
    <dbReference type="NCBI Taxonomy" id="326968"/>
    <lineage>
        <taxon>Eukaryota</taxon>
        <taxon>Viridiplantae</taxon>
        <taxon>Streptophyta</taxon>
        <taxon>Embryophyta</taxon>
        <taxon>Tracheophyta</taxon>
        <taxon>Spermatophyta</taxon>
        <taxon>Magnoliopsida</taxon>
        <taxon>eudicotyledons</taxon>
        <taxon>Gunneridae</taxon>
        <taxon>Pentapetalae</taxon>
        <taxon>rosids</taxon>
        <taxon>fabids</taxon>
        <taxon>Rosales</taxon>
        <taxon>Rhamnaceae</taxon>
        <taxon>Paliureae</taxon>
        <taxon>Ziziphus</taxon>
    </lineage>
</organism>
<evidence type="ECO:0000256" key="7">
    <source>
        <dbReference type="SAM" id="Phobius"/>
    </source>
</evidence>
<dbReference type="RefSeq" id="XP_060668137.1">
    <property type="nucleotide sequence ID" value="XM_060812154.1"/>
</dbReference>
<sequence>MELKAPESLATLPVGLTNLKQIIPISLVSVCFQFSSHFSLRRRENMEDRLLARSVMVDHDAKLELIGYSSAAQSGIMEELDLSIASVPVYIAERAPTKLRGRFTSANQLMVCFGLSLMYVIGNVVTWPTLAVIGAIPALLHVLGLFFILESPRWLAKVGKHKELEATLQSLRGKNADICLEAADIIKVDNLSAKYIQISAAGMCLSSFILGLAFAFQGLHQLKELTPIMVFIGILGYSVAFSFGLAGLPWVIMSEGSAGSIVSLANWTLSWTGTFLIFSVLCGSTVVFIAKLVPETKGKTLEEIQASITQFNSLIR</sequence>
<keyword evidence="3" id="KW-0813">Transport</keyword>
<keyword evidence="5 7" id="KW-1133">Transmembrane helix</keyword>
<proteinExistence type="inferred from homology"/>
<protein>
    <submittedName>
        <fullName evidence="9">Sugar transporter ERD6-like 5</fullName>
    </submittedName>
</protein>
<evidence type="ECO:0000313" key="9">
    <source>
        <dbReference type="RefSeq" id="XP_060668137.1"/>
    </source>
</evidence>
<evidence type="ECO:0000313" key="8">
    <source>
        <dbReference type="Proteomes" id="UP001652623"/>
    </source>
</evidence>
<dbReference type="GeneID" id="107412046"/>
<evidence type="ECO:0000256" key="3">
    <source>
        <dbReference type="ARBA" id="ARBA00022597"/>
    </source>
</evidence>
<evidence type="ECO:0000256" key="6">
    <source>
        <dbReference type="ARBA" id="ARBA00023136"/>
    </source>
</evidence>
<evidence type="ECO:0000256" key="4">
    <source>
        <dbReference type="ARBA" id="ARBA00022692"/>
    </source>
</evidence>
<dbReference type="Proteomes" id="UP001652623">
    <property type="component" value="Chromosome 10"/>
</dbReference>
<name>A0ABM3ZUG6_ZIZJJ</name>
<evidence type="ECO:0000256" key="5">
    <source>
        <dbReference type="ARBA" id="ARBA00022989"/>
    </source>
</evidence>
<dbReference type="PANTHER" id="PTHR48021:SF93">
    <property type="entry name" value="SUGAR TRANSPORTER ERD6-LIKE 1-RELATED"/>
    <property type="match status" value="1"/>
</dbReference>
<feature type="transmembrane region" description="Helical" evidence="7">
    <location>
        <begin position="127"/>
        <end position="149"/>
    </location>
</feature>